<sequence length="98" mass="10262">MASLCRSASTAARCTVGGASRSVASVRSVSQLCSTPSPRVFSSSLLRRSLVSCSAMGSVIELSLMPRHSAEASARLKSFIAVNSSSWSWLTQGRALPL</sequence>
<accession>A0A833QGE4</accession>
<proteinExistence type="predicted"/>
<reference evidence="1" key="1">
    <citation type="submission" date="2020-01" db="EMBL/GenBank/DDBJ databases">
        <title>Genome sequence of Kobresia littledalei, the first chromosome-level genome in the family Cyperaceae.</title>
        <authorList>
            <person name="Qu G."/>
        </authorList>
    </citation>
    <scope>NUCLEOTIDE SEQUENCE</scope>
    <source>
        <strain evidence="1">C.B.Clarke</strain>
        <tissue evidence="1">Leaf</tissue>
    </source>
</reference>
<protein>
    <recommendedName>
        <fullName evidence="3">Protein NUCLEAR FUSION DEFECTIVE 6, chloroplastic/mitochondrial</fullName>
    </recommendedName>
</protein>
<evidence type="ECO:0000313" key="2">
    <source>
        <dbReference type="Proteomes" id="UP000623129"/>
    </source>
</evidence>
<gene>
    <name evidence="1" type="ORF">FCM35_KLT11352</name>
</gene>
<dbReference type="OrthoDB" id="669248at2759"/>
<keyword evidence="2" id="KW-1185">Reference proteome</keyword>
<evidence type="ECO:0008006" key="3">
    <source>
        <dbReference type="Google" id="ProtNLM"/>
    </source>
</evidence>
<dbReference type="EMBL" id="SWLB01000022">
    <property type="protein sequence ID" value="KAF3323885.1"/>
    <property type="molecule type" value="Genomic_DNA"/>
</dbReference>
<dbReference type="Proteomes" id="UP000623129">
    <property type="component" value="Unassembled WGS sequence"/>
</dbReference>
<comment type="caution">
    <text evidence="1">The sequence shown here is derived from an EMBL/GenBank/DDBJ whole genome shotgun (WGS) entry which is preliminary data.</text>
</comment>
<dbReference type="AlphaFoldDB" id="A0A833QGE4"/>
<organism evidence="1 2">
    <name type="scientific">Carex littledalei</name>
    <dbReference type="NCBI Taxonomy" id="544730"/>
    <lineage>
        <taxon>Eukaryota</taxon>
        <taxon>Viridiplantae</taxon>
        <taxon>Streptophyta</taxon>
        <taxon>Embryophyta</taxon>
        <taxon>Tracheophyta</taxon>
        <taxon>Spermatophyta</taxon>
        <taxon>Magnoliopsida</taxon>
        <taxon>Liliopsida</taxon>
        <taxon>Poales</taxon>
        <taxon>Cyperaceae</taxon>
        <taxon>Cyperoideae</taxon>
        <taxon>Cariceae</taxon>
        <taxon>Carex</taxon>
        <taxon>Carex subgen. Euthyceras</taxon>
    </lineage>
</organism>
<name>A0A833QGE4_9POAL</name>
<evidence type="ECO:0000313" key="1">
    <source>
        <dbReference type="EMBL" id="KAF3323885.1"/>
    </source>
</evidence>